<dbReference type="Proteomes" id="UP001169242">
    <property type="component" value="Unassembled WGS sequence"/>
</dbReference>
<protein>
    <submittedName>
        <fullName evidence="1">Uncharacterized protein</fullName>
    </submittedName>
</protein>
<evidence type="ECO:0000313" key="1">
    <source>
        <dbReference type="EMBL" id="MDA3731374.1"/>
    </source>
</evidence>
<dbReference type="EMBL" id="JAQIFT010000033">
    <property type="protein sequence ID" value="MDA3731374.1"/>
    <property type="molecule type" value="Genomic_DNA"/>
</dbReference>
<accession>A0AA42J0H5</accession>
<keyword evidence="2" id="KW-1185">Reference proteome</keyword>
<dbReference type="AlphaFoldDB" id="A0AA42J0H5"/>
<comment type="caution">
    <text evidence="1">The sequence shown here is derived from an EMBL/GenBank/DDBJ whole genome shotgun (WGS) entry which is preliminary data.</text>
</comment>
<organism evidence="1 2">
    <name type="scientific">Holtiella tumoricola</name>
    <dbReference type="NCBI Taxonomy" id="3018743"/>
    <lineage>
        <taxon>Bacteria</taxon>
        <taxon>Bacillati</taxon>
        <taxon>Bacillota</taxon>
        <taxon>Clostridia</taxon>
        <taxon>Lachnospirales</taxon>
        <taxon>Cellulosilyticaceae</taxon>
        <taxon>Holtiella</taxon>
    </lineage>
</organism>
<name>A0AA42J0H5_9FIRM</name>
<proteinExistence type="predicted"/>
<dbReference type="RefSeq" id="WP_271011761.1">
    <property type="nucleotide sequence ID" value="NZ_JAQIFT010000033.1"/>
</dbReference>
<reference evidence="1" key="1">
    <citation type="journal article" date="2023" name="Int. J. Syst. Evol. Microbiol.">
        <title>&lt;i&gt;Holtiella tumoricola&lt;/i&gt; gen. nov. sp. nov., isolated from a human clinical sample.</title>
        <authorList>
            <person name="Allen-Vercoe E."/>
            <person name="Daigneault M.C."/>
            <person name="Vancuren S.J."/>
            <person name="Cochrane K."/>
            <person name="O'Neal L.L."/>
            <person name="Sankaranarayanan K."/>
            <person name="Lawson P.A."/>
        </authorList>
    </citation>
    <scope>NUCLEOTIDE SEQUENCE</scope>
    <source>
        <strain evidence="1">CC70A</strain>
    </source>
</reference>
<gene>
    <name evidence="1" type="ORF">PBV87_07780</name>
</gene>
<evidence type="ECO:0000313" key="2">
    <source>
        <dbReference type="Proteomes" id="UP001169242"/>
    </source>
</evidence>
<sequence>MSFFINELMKCTESFDHRKCIGNAMYIPLGENNRLKLFFTTLGYADHYEALSISAIDKNNGVLDRITIKFEDIWGKKQVSNPNFKDGITPYIWKDGNAAEWYVYKPTPRDMELLSEQISDYAELFMEQSMELKESDYPTMSM</sequence>